<keyword evidence="5" id="KW-0716">Sensory transduction</keyword>
<dbReference type="SMART" id="SM00086">
    <property type="entry name" value="PAC"/>
    <property type="match status" value="2"/>
</dbReference>
<dbReference type="PANTHER" id="PTHR43102">
    <property type="entry name" value="SLR1143 PROTEIN"/>
    <property type="match status" value="1"/>
</dbReference>
<feature type="domain" description="PAC" evidence="15">
    <location>
        <begin position="375"/>
        <end position="427"/>
    </location>
</feature>
<name>A0ABT8SPE2_9CAUL</name>
<evidence type="ECO:0000259" key="15">
    <source>
        <dbReference type="PROSITE" id="PS50113"/>
    </source>
</evidence>
<comment type="caution">
    <text evidence="16">The sequence shown here is derived from an EMBL/GenBank/DDBJ whole genome shotgun (WGS) entry which is preliminary data.</text>
</comment>
<keyword evidence="10" id="KW-0418">Kinase</keyword>
<dbReference type="InterPro" id="IPR003018">
    <property type="entry name" value="GAF"/>
</dbReference>
<dbReference type="EMBL" id="JAUKTR010000006">
    <property type="protein sequence ID" value="MDO1560447.1"/>
    <property type="molecule type" value="Genomic_DNA"/>
</dbReference>
<dbReference type="NCBIfam" id="TIGR00229">
    <property type="entry name" value="sensory_box"/>
    <property type="match status" value="2"/>
</dbReference>
<gene>
    <name evidence="16" type="ORF">Q0812_13515</name>
</gene>
<dbReference type="Gene3D" id="3.30.450.20">
    <property type="entry name" value="PAS domain"/>
    <property type="match status" value="2"/>
</dbReference>
<dbReference type="PROSITE" id="PS50112">
    <property type="entry name" value="PAS"/>
    <property type="match status" value="2"/>
</dbReference>
<dbReference type="PANTHER" id="PTHR43102:SF2">
    <property type="entry name" value="GAF DOMAIN-CONTAINING PROTEIN"/>
    <property type="match status" value="1"/>
</dbReference>
<dbReference type="SMART" id="SM00911">
    <property type="entry name" value="HWE_HK"/>
    <property type="match status" value="1"/>
</dbReference>
<sequence>MAESARLASLRHYQVLDTEPEAALDDLTKLAARLCSAPRALVSLVDEDRQWFKARVGVEARETPREISFCRHAILSDETMVVPDAAKDPRFADNPLVTGDFGLRFYAGAPLVTPEGQRLGTLCVIDTQPRPTGLTPQQASDLELLARQVMDHLQLRRMALDREADARRLESALAASQVVGAWDWDVRGDKVITDARFARMFGVDPEEGARGLPLATFVNAIHPEDRDRVARIINESLRAGGGYEAEYRVISPYGERWVLARGEVLIGEDGKPLRFPGVVVDITERKQMEAELEETARSLIDSEARFRALADAMPQMVWSTTPDGLHDYFNARWYQFTGMAEGSTDGEGWAEMFHPDDQERAWSRWRRSLETGDPYEVEYRLRHHSGEFRWTLGRALPLRDGDGRIRRWFGTCTDIHDLKQGEEQRELLSHELSHRIKNIFAVMSALISLSAREHPEGKAFAGSLKRRIGALARAHEFVRPHSRVSSKMQPGPTLRPFLMSLFEPYRRGEGEPACVRLEGDDVEFDDQVATPLALLFHELATNAAKYGALSTPDGCVGITIRRDGEELHITWKETGGPPVAGEPSREGFGSTLARHSVVAQLRGDLERVWETDGLKVLVTLPVAAMSRPRRAASSLGTQARLSR</sequence>
<dbReference type="InterPro" id="IPR029016">
    <property type="entry name" value="GAF-like_dom_sf"/>
</dbReference>
<dbReference type="CDD" id="cd00130">
    <property type="entry name" value="PAS"/>
    <property type="match status" value="2"/>
</dbReference>
<evidence type="ECO:0000259" key="14">
    <source>
        <dbReference type="PROSITE" id="PS50112"/>
    </source>
</evidence>
<evidence type="ECO:0000256" key="10">
    <source>
        <dbReference type="ARBA" id="ARBA00022777"/>
    </source>
</evidence>
<dbReference type="InterPro" id="IPR036890">
    <property type="entry name" value="HATPase_C_sf"/>
</dbReference>
<dbReference type="InterPro" id="IPR000014">
    <property type="entry name" value="PAS"/>
</dbReference>
<evidence type="ECO:0000313" key="17">
    <source>
        <dbReference type="Proteomes" id="UP001169063"/>
    </source>
</evidence>
<evidence type="ECO:0000256" key="12">
    <source>
        <dbReference type="ARBA" id="ARBA00022991"/>
    </source>
</evidence>
<keyword evidence="8" id="KW-0808">Transferase</keyword>
<keyword evidence="4" id="KW-0597">Phosphoprotein</keyword>
<dbReference type="SUPFAM" id="SSF55781">
    <property type="entry name" value="GAF domain-like"/>
    <property type="match status" value="1"/>
</dbReference>
<evidence type="ECO:0000256" key="5">
    <source>
        <dbReference type="ARBA" id="ARBA00022606"/>
    </source>
</evidence>
<dbReference type="RefSeq" id="WP_302110878.1">
    <property type="nucleotide sequence ID" value="NZ_JAUKTR010000006.1"/>
</dbReference>
<keyword evidence="3" id="KW-0600">Photoreceptor protein</keyword>
<comment type="catalytic activity">
    <reaction evidence="1">
        <text>ATP + protein L-histidine = ADP + protein N-phospho-L-histidine.</text>
        <dbReference type="EC" id="2.7.13.3"/>
    </reaction>
</comment>
<evidence type="ECO:0000256" key="3">
    <source>
        <dbReference type="ARBA" id="ARBA00022543"/>
    </source>
</evidence>
<keyword evidence="9" id="KW-0547">Nucleotide-binding</keyword>
<dbReference type="EC" id="2.7.13.3" evidence="2"/>
<dbReference type="InterPro" id="IPR011102">
    <property type="entry name" value="Sig_transdc_His_kinase_HWE"/>
</dbReference>
<evidence type="ECO:0000256" key="7">
    <source>
        <dbReference type="ARBA" id="ARBA00022643"/>
    </source>
</evidence>
<dbReference type="Pfam" id="PF08447">
    <property type="entry name" value="PAS_3"/>
    <property type="match status" value="2"/>
</dbReference>
<evidence type="ECO:0000256" key="2">
    <source>
        <dbReference type="ARBA" id="ARBA00012438"/>
    </source>
</evidence>
<dbReference type="InterPro" id="IPR013655">
    <property type="entry name" value="PAS_fold_3"/>
</dbReference>
<keyword evidence="7" id="KW-0288">FMN</keyword>
<dbReference type="SMART" id="SM00091">
    <property type="entry name" value="PAS"/>
    <property type="match status" value="2"/>
</dbReference>
<dbReference type="InterPro" id="IPR035965">
    <property type="entry name" value="PAS-like_dom_sf"/>
</dbReference>
<accession>A0ABT8SPE2</accession>
<dbReference type="SUPFAM" id="SSF55874">
    <property type="entry name" value="ATPase domain of HSP90 chaperone/DNA topoisomerase II/histidine kinase"/>
    <property type="match status" value="1"/>
</dbReference>
<dbReference type="Pfam" id="PF01590">
    <property type="entry name" value="GAF"/>
    <property type="match status" value="1"/>
</dbReference>
<evidence type="ECO:0000256" key="11">
    <source>
        <dbReference type="ARBA" id="ARBA00022840"/>
    </source>
</evidence>
<evidence type="ECO:0000256" key="13">
    <source>
        <dbReference type="ARBA" id="ARBA00023170"/>
    </source>
</evidence>
<keyword evidence="17" id="KW-1185">Reference proteome</keyword>
<dbReference type="Gene3D" id="2.10.70.100">
    <property type="match status" value="1"/>
</dbReference>
<proteinExistence type="predicted"/>
<dbReference type="Gene3D" id="3.30.450.40">
    <property type="match status" value="1"/>
</dbReference>
<evidence type="ECO:0000313" key="16">
    <source>
        <dbReference type="EMBL" id="MDO1560447.1"/>
    </source>
</evidence>
<dbReference type="InterPro" id="IPR001610">
    <property type="entry name" value="PAC"/>
</dbReference>
<keyword evidence="12" id="KW-0157">Chromophore</keyword>
<dbReference type="SUPFAM" id="SSF55785">
    <property type="entry name" value="PYP-like sensor domain (PAS domain)"/>
    <property type="match status" value="2"/>
</dbReference>
<keyword evidence="13" id="KW-0675">Receptor</keyword>
<protein>
    <recommendedName>
        <fullName evidence="2">histidine kinase</fullName>
        <ecNumber evidence="2">2.7.13.3</ecNumber>
    </recommendedName>
</protein>
<dbReference type="Proteomes" id="UP001169063">
    <property type="component" value="Unassembled WGS sequence"/>
</dbReference>
<dbReference type="Pfam" id="PF07536">
    <property type="entry name" value="HWE_HK"/>
    <property type="match status" value="1"/>
</dbReference>
<dbReference type="SMART" id="SM00065">
    <property type="entry name" value="GAF"/>
    <property type="match status" value="1"/>
</dbReference>
<organism evidence="16 17">
    <name type="scientific">Peiella sedimenti</name>
    <dbReference type="NCBI Taxonomy" id="3061083"/>
    <lineage>
        <taxon>Bacteria</taxon>
        <taxon>Pseudomonadati</taxon>
        <taxon>Pseudomonadota</taxon>
        <taxon>Alphaproteobacteria</taxon>
        <taxon>Caulobacterales</taxon>
        <taxon>Caulobacteraceae</taxon>
        <taxon>Peiella</taxon>
    </lineage>
</organism>
<feature type="domain" description="PAC" evidence="15">
    <location>
        <begin position="243"/>
        <end position="294"/>
    </location>
</feature>
<evidence type="ECO:0000256" key="4">
    <source>
        <dbReference type="ARBA" id="ARBA00022553"/>
    </source>
</evidence>
<evidence type="ECO:0000256" key="6">
    <source>
        <dbReference type="ARBA" id="ARBA00022630"/>
    </source>
</evidence>
<feature type="domain" description="PAS" evidence="14">
    <location>
        <begin position="302"/>
        <end position="372"/>
    </location>
</feature>
<keyword evidence="6" id="KW-0285">Flavoprotein</keyword>
<keyword evidence="11" id="KW-0067">ATP-binding</keyword>
<feature type="domain" description="PAS" evidence="14">
    <location>
        <begin position="165"/>
        <end position="240"/>
    </location>
</feature>
<evidence type="ECO:0000256" key="1">
    <source>
        <dbReference type="ARBA" id="ARBA00000085"/>
    </source>
</evidence>
<dbReference type="Gene3D" id="3.30.565.10">
    <property type="entry name" value="Histidine kinase-like ATPase, C-terminal domain"/>
    <property type="match status" value="1"/>
</dbReference>
<reference evidence="16" key="1">
    <citation type="submission" date="2023-07" db="EMBL/GenBank/DDBJ databases">
        <title>Brevundimonas soil sp. nov., isolated from the soil of chemical plant.</title>
        <authorList>
            <person name="Wu N."/>
        </authorList>
    </citation>
    <scope>NUCLEOTIDE SEQUENCE</scope>
    <source>
        <strain evidence="16">XZ-24</strain>
    </source>
</reference>
<dbReference type="InterPro" id="IPR000700">
    <property type="entry name" value="PAS-assoc_C"/>
</dbReference>
<dbReference type="PROSITE" id="PS50113">
    <property type="entry name" value="PAC"/>
    <property type="match status" value="2"/>
</dbReference>
<evidence type="ECO:0000256" key="9">
    <source>
        <dbReference type="ARBA" id="ARBA00022741"/>
    </source>
</evidence>
<evidence type="ECO:0000256" key="8">
    <source>
        <dbReference type="ARBA" id="ARBA00022679"/>
    </source>
</evidence>